<organism evidence="2 3">
    <name type="scientific">Citricoccus parietis</name>
    <dbReference type="NCBI Taxonomy" id="592307"/>
    <lineage>
        <taxon>Bacteria</taxon>
        <taxon>Bacillati</taxon>
        <taxon>Actinomycetota</taxon>
        <taxon>Actinomycetes</taxon>
        <taxon>Micrococcales</taxon>
        <taxon>Micrococcaceae</taxon>
        <taxon>Citricoccus</taxon>
    </lineage>
</organism>
<proteinExistence type="predicted"/>
<evidence type="ECO:0000313" key="2">
    <source>
        <dbReference type="EMBL" id="MFB9072710.1"/>
    </source>
</evidence>
<evidence type="ECO:0000313" key="3">
    <source>
        <dbReference type="Proteomes" id="UP001589575"/>
    </source>
</evidence>
<comment type="caution">
    <text evidence="2">The sequence shown here is derived from an EMBL/GenBank/DDBJ whole genome shotgun (WGS) entry which is preliminary data.</text>
</comment>
<name>A0ABV5G1A2_9MICC</name>
<keyword evidence="3" id="KW-1185">Reference proteome</keyword>
<sequence length="77" mass="8832">MPHQFLQSVSRHLAVPLGDPPCVISPWPHPWRFTPPRAPPPSGRDYPRQPRARRPCLDAHKTPPCWPRSHYHQSGST</sequence>
<feature type="region of interest" description="Disordered" evidence="1">
    <location>
        <begin position="32"/>
        <end position="77"/>
    </location>
</feature>
<accession>A0ABV5G1A2</accession>
<reference evidence="2 3" key="1">
    <citation type="submission" date="2024-09" db="EMBL/GenBank/DDBJ databases">
        <authorList>
            <person name="Sun Q."/>
            <person name="Mori K."/>
        </authorList>
    </citation>
    <scope>NUCLEOTIDE SEQUENCE [LARGE SCALE GENOMIC DNA]</scope>
    <source>
        <strain evidence="2 3">CCM 7609</strain>
    </source>
</reference>
<evidence type="ECO:0000256" key="1">
    <source>
        <dbReference type="SAM" id="MobiDB-lite"/>
    </source>
</evidence>
<dbReference type="Proteomes" id="UP001589575">
    <property type="component" value="Unassembled WGS sequence"/>
</dbReference>
<dbReference type="EMBL" id="JBHMFI010000001">
    <property type="protein sequence ID" value="MFB9072710.1"/>
    <property type="molecule type" value="Genomic_DNA"/>
</dbReference>
<gene>
    <name evidence="2" type="ORF">ACFFX0_16500</name>
</gene>
<protein>
    <submittedName>
        <fullName evidence="2">Uncharacterized protein</fullName>
    </submittedName>
</protein>